<sequence length="235" mass="26639">MNRSNISANFSRAAPSPDTYLNHSVLSNPNHRVEKRKQSSVSINDSIQILNKKVMAIENRLPTNTEIDTHHFDIEKQMNIYNEQIIDIYNQINTHQNEVSELRNIISKQNITINKMKEYTLELYHAFFQKQMSDTIDSEINDSPVILKVSDASCLSTDQSEVVSDQSEVVSDQSEVVSEQSEVVSDQSEVVSEQSEVVTDVNTIRDTFKNISITITNGDDEYSENLDCLTTSANE</sequence>
<protein>
    <submittedName>
        <fullName evidence="1">Uncharacterized protein</fullName>
    </submittedName>
</protein>
<reference evidence="1" key="1">
    <citation type="journal article" date="2020" name="Nature">
        <title>Giant virus diversity and host interactions through global metagenomics.</title>
        <authorList>
            <person name="Schulz F."/>
            <person name="Roux S."/>
            <person name="Paez-Espino D."/>
            <person name="Jungbluth S."/>
            <person name="Walsh D.A."/>
            <person name="Denef V.J."/>
            <person name="McMahon K.D."/>
            <person name="Konstantinidis K.T."/>
            <person name="Eloe-Fadrosh E.A."/>
            <person name="Kyrpides N.C."/>
            <person name="Woyke T."/>
        </authorList>
    </citation>
    <scope>NUCLEOTIDE SEQUENCE</scope>
    <source>
        <strain evidence="1">GVMAG-M-3300025880-76</strain>
    </source>
</reference>
<evidence type="ECO:0000313" key="1">
    <source>
        <dbReference type="EMBL" id="QHU02704.1"/>
    </source>
</evidence>
<dbReference type="EMBL" id="MN740361">
    <property type="protein sequence ID" value="QHU02704.1"/>
    <property type="molecule type" value="Genomic_DNA"/>
</dbReference>
<proteinExistence type="predicted"/>
<organism evidence="1">
    <name type="scientific">viral metagenome</name>
    <dbReference type="NCBI Taxonomy" id="1070528"/>
    <lineage>
        <taxon>unclassified sequences</taxon>
        <taxon>metagenomes</taxon>
        <taxon>organismal metagenomes</taxon>
    </lineage>
</organism>
<name>A0A6C0JGC3_9ZZZZ</name>
<dbReference type="Gene3D" id="1.20.5.110">
    <property type="match status" value="1"/>
</dbReference>
<accession>A0A6C0JGC3</accession>
<dbReference type="AlphaFoldDB" id="A0A6C0JGC3"/>